<dbReference type="WBParaSite" id="TTAC_0000324501-mRNA-1">
    <property type="protein sequence ID" value="TTAC_0000324501-mRNA-1"/>
    <property type="gene ID" value="TTAC_0000324501"/>
</dbReference>
<sequence length="113" mass="12498">MDTHHSEDSLVGVTPHEAHLSINPKGRDCLVQWKSRPPQHQRIWMDRVDGDGGDCLAFTSRDLRTAKDALADAARSMFEDYSLSLVSLLIGISALGGVDLHRCDRVPCSAWVD</sequence>
<organism evidence="3">
    <name type="scientific">Hydatigena taeniaeformis</name>
    <name type="common">Feline tapeworm</name>
    <name type="synonym">Taenia taeniaeformis</name>
    <dbReference type="NCBI Taxonomy" id="6205"/>
    <lineage>
        <taxon>Eukaryota</taxon>
        <taxon>Metazoa</taxon>
        <taxon>Spiralia</taxon>
        <taxon>Lophotrochozoa</taxon>
        <taxon>Platyhelminthes</taxon>
        <taxon>Cestoda</taxon>
        <taxon>Eucestoda</taxon>
        <taxon>Cyclophyllidea</taxon>
        <taxon>Taeniidae</taxon>
        <taxon>Hydatigera</taxon>
    </lineage>
</organism>
<dbReference type="AlphaFoldDB" id="A0A0R3WR55"/>
<proteinExistence type="predicted"/>
<evidence type="ECO:0000313" key="1">
    <source>
        <dbReference type="EMBL" id="VDM22197.1"/>
    </source>
</evidence>
<dbReference type="Proteomes" id="UP000274429">
    <property type="component" value="Unassembled WGS sequence"/>
</dbReference>
<name>A0A0R3WR55_HYDTA</name>
<reference evidence="3" key="1">
    <citation type="submission" date="2017-02" db="UniProtKB">
        <authorList>
            <consortium name="WormBaseParasite"/>
        </authorList>
    </citation>
    <scope>IDENTIFICATION</scope>
</reference>
<gene>
    <name evidence="1" type="ORF">TTAC_LOCUS3229</name>
</gene>
<keyword evidence="2" id="KW-1185">Reference proteome</keyword>
<reference evidence="1 2" key="2">
    <citation type="submission" date="2018-11" db="EMBL/GenBank/DDBJ databases">
        <authorList>
            <consortium name="Pathogen Informatics"/>
        </authorList>
    </citation>
    <scope>NUCLEOTIDE SEQUENCE [LARGE SCALE GENOMIC DNA]</scope>
</reference>
<protein>
    <submittedName>
        <fullName evidence="3">DUF3475 domain-containing protein</fullName>
    </submittedName>
</protein>
<accession>A0A0R3WR55</accession>
<evidence type="ECO:0000313" key="2">
    <source>
        <dbReference type="Proteomes" id="UP000274429"/>
    </source>
</evidence>
<evidence type="ECO:0000313" key="3">
    <source>
        <dbReference type="WBParaSite" id="TTAC_0000324501-mRNA-1"/>
    </source>
</evidence>
<dbReference type="EMBL" id="UYWX01002096">
    <property type="protein sequence ID" value="VDM22197.1"/>
    <property type="molecule type" value="Genomic_DNA"/>
</dbReference>